<dbReference type="PANTHER" id="PTHR30469">
    <property type="entry name" value="MULTIDRUG RESISTANCE PROTEIN MDTA"/>
    <property type="match status" value="1"/>
</dbReference>
<organism evidence="3 4">
    <name type="scientific">Arthrobacter glacialis</name>
    <dbReference type="NCBI Taxonomy" id="1664"/>
    <lineage>
        <taxon>Bacteria</taxon>
        <taxon>Bacillati</taxon>
        <taxon>Actinomycetota</taxon>
        <taxon>Actinomycetes</taxon>
        <taxon>Micrococcales</taxon>
        <taxon>Micrococcaceae</taxon>
        <taxon>Arthrobacter</taxon>
    </lineage>
</organism>
<evidence type="ECO:0000313" key="4">
    <source>
        <dbReference type="Proteomes" id="UP000237061"/>
    </source>
</evidence>
<dbReference type="SUPFAM" id="SSF111369">
    <property type="entry name" value="HlyD-like secretion proteins"/>
    <property type="match status" value="1"/>
</dbReference>
<name>A0A2S3ZZX8_ARTGL</name>
<keyword evidence="4" id="KW-1185">Reference proteome</keyword>
<evidence type="ECO:0000313" key="3">
    <source>
        <dbReference type="EMBL" id="POH74811.1"/>
    </source>
</evidence>
<evidence type="ECO:0000259" key="2">
    <source>
        <dbReference type="Pfam" id="PF25967"/>
    </source>
</evidence>
<keyword evidence="1" id="KW-1133">Transmembrane helix</keyword>
<dbReference type="Proteomes" id="UP000237061">
    <property type="component" value="Unassembled WGS sequence"/>
</dbReference>
<feature type="domain" description="Multidrug resistance protein MdtA-like C-terminal permuted SH3" evidence="2">
    <location>
        <begin position="278"/>
        <end position="334"/>
    </location>
</feature>
<dbReference type="AlphaFoldDB" id="A0A2S3ZZX8"/>
<dbReference type="GO" id="GO:0015562">
    <property type="term" value="F:efflux transmembrane transporter activity"/>
    <property type="evidence" value="ECO:0007669"/>
    <property type="project" value="TreeGrafter"/>
</dbReference>
<dbReference type="Gene3D" id="2.40.420.20">
    <property type="match status" value="1"/>
</dbReference>
<gene>
    <name evidence="3" type="ORF">CVS27_02795</name>
</gene>
<dbReference type="PANTHER" id="PTHR30469:SF33">
    <property type="entry name" value="SLR1207 PROTEIN"/>
    <property type="match status" value="1"/>
</dbReference>
<reference evidence="3 4" key="1">
    <citation type="submission" date="2018-01" db="EMBL/GenBank/DDBJ databases">
        <title>Arthrobacter sp. nov., from glaciers in China.</title>
        <authorList>
            <person name="Liu Q."/>
            <person name="Xin Y.-H."/>
        </authorList>
    </citation>
    <scope>NUCLEOTIDE SEQUENCE [LARGE SCALE GENOMIC DNA]</scope>
    <source>
        <strain evidence="3 4">HLT2-12-2</strain>
    </source>
</reference>
<dbReference type="Pfam" id="PF25967">
    <property type="entry name" value="RND-MFP_C"/>
    <property type="match status" value="1"/>
</dbReference>
<keyword evidence="1" id="KW-0472">Membrane</keyword>
<protein>
    <recommendedName>
        <fullName evidence="2">Multidrug resistance protein MdtA-like C-terminal permuted SH3 domain-containing protein</fullName>
    </recommendedName>
</protein>
<feature type="transmembrane region" description="Helical" evidence="1">
    <location>
        <begin position="7"/>
        <end position="29"/>
    </location>
</feature>
<proteinExistence type="predicted"/>
<dbReference type="GO" id="GO:1990281">
    <property type="term" value="C:efflux pump complex"/>
    <property type="evidence" value="ECO:0007669"/>
    <property type="project" value="TreeGrafter"/>
</dbReference>
<dbReference type="InterPro" id="IPR058627">
    <property type="entry name" value="MdtA-like_C"/>
</dbReference>
<evidence type="ECO:0000256" key="1">
    <source>
        <dbReference type="SAM" id="Phobius"/>
    </source>
</evidence>
<dbReference type="EMBL" id="PPXC01000002">
    <property type="protein sequence ID" value="POH74811.1"/>
    <property type="molecule type" value="Genomic_DNA"/>
</dbReference>
<dbReference type="RefSeq" id="WP_103464218.1">
    <property type="nucleotide sequence ID" value="NZ_PPXC01000002.1"/>
</dbReference>
<sequence>MRVLRRVIFPIVWVLIFAVIALALVKLAFIDGLRNDGEQLVPQAQIAAPVIAANRATVTNTVELAGTVQSDAAVPVRATAAGKVVFFFVDKGAQLAAGDRILQIRSEVVPDPSTAAATTDDGASADTAKALPAAPSYTYTDVLAPVAGTLETLALLLNQEVSVGDNAGSVSPGTFSITGALTTAQQFRLLGKPATATGTITTGPAPFTCSNVQLGNKKTQDTGGVGASMVPAAMVGPIEPVAPAESGAGQVTCAVPAGTAVFAGLGATITLTAGEAKDVLTLPLTAVKGTVQNGVVWVPAVDGNGVPQERPVVLGLNDGDKVEISSGLAEGEQVLEFVPGMDAAVPNGQMPGIGPMGG</sequence>
<accession>A0A2S3ZZX8</accession>
<keyword evidence="1" id="KW-0812">Transmembrane</keyword>
<comment type="caution">
    <text evidence="3">The sequence shown here is derived from an EMBL/GenBank/DDBJ whole genome shotgun (WGS) entry which is preliminary data.</text>
</comment>